<keyword evidence="6 8" id="KW-1133">Transmembrane helix</keyword>
<dbReference type="EMBL" id="JACIJB010000001">
    <property type="protein sequence ID" value="MBB5659286.1"/>
    <property type="molecule type" value="Genomic_DNA"/>
</dbReference>
<keyword evidence="3" id="KW-1003">Cell membrane</keyword>
<evidence type="ECO:0000256" key="7">
    <source>
        <dbReference type="ARBA" id="ARBA00023136"/>
    </source>
</evidence>
<dbReference type="GO" id="GO:0005886">
    <property type="term" value="C:plasma membrane"/>
    <property type="evidence" value="ECO:0007669"/>
    <property type="project" value="UniProtKB-SubCell"/>
</dbReference>
<feature type="transmembrane region" description="Helical" evidence="8">
    <location>
        <begin position="98"/>
        <end position="120"/>
    </location>
</feature>
<evidence type="ECO:0000313" key="10">
    <source>
        <dbReference type="EMBL" id="MBB5659286.1"/>
    </source>
</evidence>
<comment type="subcellular location">
    <subcellularLocation>
        <location evidence="1">Cell inner membrane</location>
        <topology evidence="1">Multi-pass membrane protein</topology>
    </subcellularLocation>
</comment>
<feature type="domain" description="Major facilitator superfamily associated" evidence="9">
    <location>
        <begin position="6"/>
        <end position="359"/>
    </location>
</feature>
<dbReference type="InterPro" id="IPR026032">
    <property type="entry name" value="HcaT-like"/>
</dbReference>
<protein>
    <submittedName>
        <fullName evidence="10">PPP family 3-phenylpropionic acid transporter</fullName>
    </submittedName>
</protein>
<comment type="caution">
    <text evidence="10">The sequence shown here is derived from an EMBL/GenBank/DDBJ whole genome shotgun (WGS) entry which is preliminary data.</text>
</comment>
<organism evidence="10 11">
    <name type="scientific">Brevundimonas halotolerans</name>
    <dbReference type="NCBI Taxonomy" id="69670"/>
    <lineage>
        <taxon>Bacteria</taxon>
        <taxon>Pseudomonadati</taxon>
        <taxon>Pseudomonadota</taxon>
        <taxon>Alphaproteobacteria</taxon>
        <taxon>Caulobacterales</taxon>
        <taxon>Caulobacteraceae</taxon>
        <taxon>Brevundimonas</taxon>
    </lineage>
</organism>
<evidence type="ECO:0000256" key="8">
    <source>
        <dbReference type="SAM" id="Phobius"/>
    </source>
</evidence>
<dbReference type="PANTHER" id="PTHR23522">
    <property type="entry name" value="BLL5896 PROTEIN"/>
    <property type="match status" value="1"/>
</dbReference>
<feature type="transmembrane region" description="Helical" evidence="8">
    <location>
        <begin position="41"/>
        <end position="61"/>
    </location>
</feature>
<gene>
    <name evidence="10" type="ORF">FHS65_000004</name>
</gene>
<evidence type="ECO:0000256" key="1">
    <source>
        <dbReference type="ARBA" id="ARBA00004429"/>
    </source>
</evidence>
<evidence type="ECO:0000256" key="2">
    <source>
        <dbReference type="ARBA" id="ARBA00022448"/>
    </source>
</evidence>
<dbReference type="OrthoDB" id="9150135at2"/>
<evidence type="ECO:0000256" key="4">
    <source>
        <dbReference type="ARBA" id="ARBA00022519"/>
    </source>
</evidence>
<keyword evidence="11" id="KW-1185">Reference proteome</keyword>
<feature type="transmembrane region" description="Helical" evidence="8">
    <location>
        <begin position="132"/>
        <end position="152"/>
    </location>
</feature>
<dbReference type="Pfam" id="PF12832">
    <property type="entry name" value="MFS_1_like"/>
    <property type="match status" value="1"/>
</dbReference>
<dbReference type="PIRSF" id="PIRSF004925">
    <property type="entry name" value="HcaT"/>
    <property type="match status" value="1"/>
</dbReference>
<keyword evidence="4" id="KW-0997">Cell inner membrane</keyword>
<dbReference type="InterPro" id="IPR036259">
    <property type="entry name" value="MFS_trans_sf"/>
</dbReference>
<feature type="transmembrane region" description="Helical" evidence="8">
    <location>
        <begin position="7"/>
        <end position="29"/>
    </location>
</feature>
<accession>A0A7W9E5Y2</accession>
<feature type="transmembrane region" description="Helical" evidence="8">
    <location>
        <begin position="73"/>
        <end position="92"/>
    </location>
</feature>
<dbReference type="PANTHER" id="PTHR23522:SF10">
    <property type="entry name" value="3-PHENYLPROPIONIC ACID TRANSPORTER-RELATED"/>
    <property type="match status" value="1"/>
</dbReference>
<feature type="transmembrane region" description="Helical" evidence="8">
    <location>
        <begin position="238"/>
        <end position="258"/>
    </location>
</feature>
<keyword evidence="7 8" id="KW-0472">Membrane</keyword>
<evidence type="ECO:0000256" key="5">
    <source>
        <dbReference type="ARBA" id="ARBA00022692"/>
    </source>
</evidence>
<dbReference type="Gene3D" id="1.20.1250.20">
    <property type="entry name" value="MFS general substrate transporter like domains"/>
    <property type="match status" value="2"/>
</dbReference>
<keyword evidence="2" id="KW-0813">Transport</keyword>
<feature type="transmembrane region" description="Helical" evidence="8">
    <location>
        <begin position="336"/>
        <end position="354"/>
    </location>
</feature>
<dbReference type="NCBIfam" id="NF037955">
    <property type="entry name" value="mfs"/>
    <property type="match status" value="1"/>
</dbReference>
<dbReference type="SUPFAM" id="SSF103473">
    <property type="entry name" value="MFS general substrate transporter"/>
    <property type="match status" value="1"/>
</dbReference>
<proteinExistence type="predicted"/>
<evidence type="ECO:0000256" key="3">
    <source>
        <dbReference type="ARBA" id="ARBA00022475"/>
    </source>
</evidence>
<dbReference type="GO" id="GO:0015528">
    <property type="term" value="F:lactose:proton symporter activity"/>
    <property type="evidence" value="ECO:0007669"/>
    <property type="project" value="TreeGrafter"/>
</dbReference>
<keyword evidence="5 8" id="KW-0812">Transmembrane</keyword>
<dbReference type="InterPro" id="IPR024989">
    <property type="entry name" value="MFS_assoc_dom"/>
</dbReference>
<feature type="transmembrane region" description="Helical" evidence="8">
    <location>
        <begin position="270"/>
        <end position="289"/>
    </location>
</feature>
<dbReference type="GO" id="GO:0030395">
    <property type="term" value="F:lactose binding"/>
    <property type="evidence" value="ECO:0007669"/>
    <property type="project" value="TreeGrafter"/>
</dbReference>
<feature type="transmembrane region" description="Helical" evidence="8">
    <location>
        <begin position="199"/>
        <end position="218"/>
    </location>
</feature>
<feature type="transmembrane region" description="Helical" evidence="8">
    <location>
        <begin position="360"/>
        <end position="379"/>
    </location>
</feature>
<dbReference type="Proteomes" id="UP000548978">
    <property type="component" value="Unassembled WGS sequence"/>
</dbReference>
<feature type="transmembrane region" description="Helical" evidence="8">
    <location>
        <begin position="295"/>
        <end position="315"/>
    </location>
</feature>
<evidence type="ECO:0000256" key="6">
    <source>
        <dbReference type="ARBA" id="ARBA00022989"/>
    </source>
</evidence>
<reference evidence="10 11" key="1">
    <citation type="submission" date="2020-08" db="EMBL/GenBank/DDBJ databases">
        <title>Genomic Encyclopedia of Type Strains, Phase IV (KMG-IV): sequencing the most valuable type-strain genomes for metagenomic binning, comparative biology and taxonomic classification.</title>
        <authorList>
            <person name="Goeker M."/>
        </authorList>
    </citation>
    <scope>NUCLEOTIDE SEQUENCE [LARGE SCALE GENOMIC DNA]</scope>
    <source>
        <strain evidence="10 11">DSM 24448</strain>
    </source>
</reference>
<evidence type="ECO:0000313" key="11">
    <source>
        <dbReference type="Proteomes" id="UP000548978"/>
    </source>
</evidence>
<evidence type="ECO:0000259" key="9">
    <source>
        <dbReference type="Pfam" id="PF12832"/>
    </source>
</evidence>
<feature type="transmembrane region" description="Helical" evidence="8">
    <location>
        <begin position="158"/>
        <end position="178"/>
    </location>
</feature>
<dbReference type="RefSeq" id="WP_123286310.1">
    <property type="nucleotide sequence ID" value="NZ_JACIJB010000001.1"/>
</dbReference>
<dbReference type="AlphaFoldDB" id="A0A7W9E5Y2"/>
<sequence>MTPPFRLALHYVLLFGVTGVSLPFAGLWLKSLGLDGAEIGTLLAVPMLARFLTGPMIAVWADGFATRRAPIAILGWVAVAGYGAAALVEGYVLWTACWFVAATATSAIIPLIDVLSLRVARREGFSFSVPRGFGSAAFVLANLAMGALLIQLPVAAVIVWIVAGSALMALYAQFGLPAEVVSAAGRASGRNRFLGLGRLLADPVFMMALLAIGAVQASHGFYYGFSAILWTQQGLSTGLVGALWAGSVIIEIGFMWWLDPWRRRLGIGPWPMLAVGVGAGVLRWTALAFSPPLALLWPLQALHALTFAATYLAGVEIVERLAPEDAQTAAQTLSSTVSAGVLIGIATVLSGPLYDSYGAGGYLAMAGMAALGGLAALSLRRRLGSGRAGAGQG</sequence>
<name>A0A7W9E5Y2_9CAUL</name>